<dbReference type="KEGG" id="och:CES85_0428"/>
<dbReference type="InterPro" id="IPR031561">
    <property type="entry name" value="DUF5086"/>
</dbReference>
<evidence type="ECO:0000256" key="1">
    <source>
        <dbReference type="SAM" id="SignalP"/>
    </source>
</evidence>
<organism evidence="2 4">
    <name type="scientific">Ochrobactrum quorumnocens</name>
    <dbReference type="NCBI Taxonomy" id="271865"/>
    <lineage>
        <taxon>Bacteria</taxon>
        <taxon>Pseudomonadati</taxon>
        <taxon>Pseudomonadota</taxon>
        <taxon>Alphaproteobacteria</taxon>
        <taxon>Hyphomicrobiales</taxon>
        <taxon>Brucellaceae</taxon>
        <taxon>Brucella/Ochrobactrum group</taxon>
        <taxon>Ochrobactrum</taxon>
    </lineage>
</organism>
<dbReference type="InterPro" id="IPR044935">
    <property type="entry name" value="DUF5086_sf"/>
</dbReference>
<dbReference type="AlphaFoldDB" id="A0A248UL59"/>
<dbReference type="EMBL" id="CP022604">
    <property type="protein sequence ID" value="ASV87597.1"/>
    <property type="molecule type" value="Genomic_DNA"/>
</dbReference>
<keyword evidence="1" id="KW-0732">Signal</keyword>
<dbReference type="EMBL" id="VYXQ01000002">
    <property type="protein sequence ID" value="KAA9370736.1"/>
    <property type="molecule type" value="Genomic_DNA"/>
</dbReference>
<feature type="signal peptide" evidence="1">
    <location>
        <begin position="1"/>
        <end position="28"/>
    </location>
</feature>
<dbReference type="Pfam" id="PF16985">
    <property type="entry name" value="DUF5086"/>
    <property type="match status" value="1"/>
</dbReference>
<keyword evidence="5" id="KW-1185">Reference proteome</keyword>
<reference evidence="2 4" key="1">
    <citation type="submission" date="2017-07" db="EMBL/GenBank/DDBJ databases">
        <title>Phylogenetic study on the rhizospheric bacterium Ochrobactrum sp. A44.</title>
        <authorList>
            <person name="Krzyzanowska D.M."/>
            <person name="Ossowicki A."/>
            <person name="Rajewska M."/>
            <person name="Maciag T."/>
            <person name="Kaczynski Z."/>
            <person name="Czerwicka M."/>
            <person name="Jafra S."/>
        </authorList>
    </citation>
    <scope>NUCLEOTIDE SEQUENCE [LARGE SCALE GENOMIC DNA]</scope>
    <source>
        <strain evidence="2 4">A44</strain>
    </source>
</reference>
<gene>
    <name evidence="2" type="ORF">CES85_0428</name>
    <name evidence="3" type="ORF">F3W84_02025</name>
</gene>
<dbReference type="OrthoDB" id="8369530at2"/>
<proteinExistence type="predicted"/>
<reference evidence="3 5" key="2">
    <citation type="submission" date="2019-09" db="EMBL/GenBank/DDBJ databases">
        <title>Biological control of the noxious weed angled onion (Allium triquetrum) thwarted by endophytic bacteria in Victoria, Australia.</title>
        <authorList>
            <person name="Tehranchian P."/>
            <person name="Adair R.J."/>
            <person name="Van T.H."/>
            <person name="Morrison P.D."/>
            <person name="Williams H."/>
            <person name="Lawrie A.C."/>
        </authorList>
    </citation>
    <scope>NUCLEOTIDE SEQUENCE [LARGE SCALE GENOMIC DNA]</scope>
    <source>
        <strain evidence="3 5">RPTAtOch1</strain>
    </source>
</reference>
<dbReference type="Proteomes" id="UP000327108">
    <property type="component" value="Unassembled WGS sequence"/>
</dbReference>
<accession>A0A248UL59</accession>
<dbReference type="Gene3D" id="3.90.70.190">
    <property type="entry name" value="Domain of unknown function (DUF5086)"/>
    <property type="match status" value="1"/>
</dbReference>
<evidence type="ECO:0000313" key="3">
    <source>
        <dbReference type="EMBL" id="KAA9370736.1"/>
    </source>
</evidence>
<evidence type="ECO:0000313" key="5">
    <source>
        <dbReference type="Proteomes" id="UP000327108"/>
    </source>
</evidence>
<evidence type="ECO:0000313" key="4">
    <source>
        <dbReference type="Proteomes" id="UP000215256"/>
    </source>
</evidence>
<name>A0A248UL59_9HYPH</name>
<feature type="chain" id="PRO_5044570253" evidence="1">
    <location>
        <begin position="29"/>
        <end position="144"/>
    </location>
</feature>
<protein>
    <submittedName>
        <fullName evidence="3">DUF5086 domain-containing protein</fullName>
    </submittedName>
</protein>
<sequence>MIGKKTLNAAAAALIALPFLLSSPNAETLDRVVILTDTPKITRWAVIHQEPDPAHNDPYYHLEAFEHKKGAQPWEFKRLAHHIVITGEALEKSRNNKRAGTYAYKDVEFWVTYKMWRDNPEIRAQTPVCETGIKDCLERATDQK</sequence>
<dbReference type="Proteomes" id="UP000215256">
    <property type="component" value="Chromosome 1"/>
</dbReference>
<evidence type="ECO:0000313" key="2">
    <source>
        <dbReference type="EMBL" id="ASV87597.1"/>
    </source>
</evidence>